<evidence type="ECO:0000313" key="1">
    <source>
        <dbReference type="EMBL" id="KAB0804617.1"/>
    </source>
</evidence>
<keyword evidence="2" id="KW-1185">Reference proteome</keyword>
<dbReference type="Proteomes" id="UP000327044">
    <property type="component" value="Unassembled WGS sequence"/>
</dbReference>
<protein>
    <recommendedName>
        <fullName evidence="3">Peptidase aspartic putative domain-containing protein</fullName>
    </recommendedName>
</protein>
<evidence type="ECO:0000313" key="2">
    <source>
        <dbReference type="Proteomes" id="UP000327044"/>
    </source>
</evidence>
<accession>A0A5N4B4S6</accession>
<name>A0A5N4B4S6_PHOPY</name>
<dbReference type="EMBL" id="VVIM01000001">
    <property type="protein sequence ID" value="KAB0804617.1"/>
    <property type="molecule type" value="Genomic_DNA"/>
</dbReference>
<evidence type="ECO:0008006" key="3">
    <source>
        <dbReference type="Google" id="ProtNLM"/>
    </source>
</evidence>
<dbReference type="AlphaFoldDB" id="A0A5N4B4S6"/>
<dbReference type="InParanoid" id="A0A5N4B4S6"/>
<dbReference type="PANTHER" id="PTHR47331">
    <property type="entry name" value="PHD-TYPE DOMAIN-CONTAINING PROTEIN"/>
    <property type="match status" value="1"/>
</dbReference>
<reference evidence="1 2" key="1">
    <citation type="journal article" date="2018" name="Elife">
        <title>Firefly genomes illuminate parallel origins of bioluminescence in beetles.</title>
        <authorList>
            <person name="Fallon T.R."/>
            <person name="Lower S.E."/>
            <person name="Chang C.H."/>
            <person name="Bessho-Uehara M."/>
            <person name="Martin G.J."/>
            <person name="Bewick A.J."/>
            <person name="Behringer M."/>
            <person name="Debat H.J."/>
            <person name="Wong I."/>
            <person name="Day J.C."/>
            <person name="Suvorov A."/>
            <person name="Silva C.J."/>
            <person name="Stanger-Hall K.F."/>
            <person name="Hall D.W."/>
            <person name="Schmitz R.J."/>
            <person name="Nelson D.R."/>
            <person name="Lewis S.M."/>
            <person name="Shigenobu S."/>
            <person name="Bybee S.M."/>
            <person name="Larracuente A.M."/>
            <person name="Oba Y."/>
            <person name="Weng J.K."/>
        </authorList>
    </citation>
    <scope>NUCLEOTIDE SEQUENCE [LARGE SCALE GENOMIC DNA]</scope>
    <source>
        <strain evidence="1">1611_PpyrPB1</strain>
        <tissue evidence="1">Whole body</tissue>
    </source>
</reference>
<dbReference type="Pfam" id="PF03564">
    <property type="entry name" value="DUF1759"/>
    <property type="match status" value="1"/>
</dbReference>
<organism evidence="1 2">
    <name type="scientific">Photinus pyralis</name>
    <name type="common">Common eastern firefly</name>
    <name type="synonym">Lampyris pyralis</name>
    <dbReference type="NCBI Taxonomy" id="7054"/>
    <lineage>
        <taxon>Eukaryota</taxon>
        <taxon>Metazoa</taxon>
        <taxon>Ecdysozoa</taxon>
        <taxon>Arthropoda</taxon>
        <taxon>Hexapoda</taxon>
        <taxon>Insecta</taxon>
        <taxon>Pterygota</taxon>
        <taxon>Neoptera</taxon>
        <taxon>Endopterygota</taxon>
        <taxon>Coleoptera</taxon>
        <taxon>Polyphaga</taxon>
        <taxon>Elateriformia</taxon>
        <taxon>Elateroidea</taxon>
        <taxon>Lampyridae</taxon>
        <taxon>Lampyrinae</taxon>
        <taxon>Photinus</taxon>
    </lineage>
</organism>
<dbReference type="InterPro" id="IPR005312">
    <property type="entry name" value="DUF1759"/>
</dbReference>
<sequence>MPNKKEQLSVSSLELSATLIEDLQRLKNKRSYLKKQLTILQNYLDEPDSDSCKNKVQKQFEVCERAIDSFESFLESIFDADHDDLFDEFFSEKSETDTFFGVLKTKVISKFGKDNPSTITDTSPIERKLARLPRINLTSFSGKYEEWLSFRDSFHSLIDSNKSLTTIEKFQYLKGAVIGEAAAVIKCLETSEANYDQAKDLLKSRYENKRVIISNHIKAIFELPVVTRESHDNFRNMFDSILQHTRALKAMGRPVEGYDDFLIYLITSKFPFSTRKEWEDKDYIRSYLPTNLFNKINVNLPQNTFLADPDYNMGGEIDLLIGAEIFYGLLLDGIIHAQPKGLILKETVFSWIISGSISAPRPNKLASCNLTTLQELNEKISAFWEVERVPNIQIRSFEEQRCETHFQKTITRDSSGRFVASLPWTTNPKLLGHSLEIAKKRFLNLERRLLNHNEEKLEYDKFLYHVNMTSFIGGSTSST</sequence>
<comment type="caution">
    <text evidence="1">The sequence shown here is derived from an EMBL/GenBank/DDBJ whole genome shotgun (WGS) entry which is preliminary data.</text>
</comment>
<gene>
    <name evidence="1" type="ORF">PPYR_01587</name>
</gene>
<proteinExistence type="predicted"/>